<reference evidence="6" key="1">
    <citation type="submission" date="2016-06" db="UniProtKB">
        <authorList>
            <consortium name="WormBaseParasite"/>
        </authorList>
    </citation>
    <scope>IDENTIFICATION</scope>
</reference>
<dbReference type="Proteomes" id="UP000275846">
    <property type="component" value="Unassembled WGS sequence"/>
</dbReference>
<evidence type="ECO:0000313" key="5">
    <source>
        <dbReference type="Proteomes" id="UP000275846"/>
    </source>
</evidence>
<dbReference type="SUPFAM" id="SSF51161">
    <property type="entry name" value="Trimeric LpxA-like enzymes"/>
    <property type="match status" value="1"/>
</dbReference>
<dbReference type="SUPFAM" id="SSF53448">
    <property type="entry name" value="Nucleotide-diphospho-sugar transferases"/>
    <property type="match status" value="1"/>
</dbReference>
<evidence type="ECO:0000313" key="4">
    <source>
        <dbReference type="EMBL" id="VDM00812.1"/>
    </source>
</evidence>
<evidence type="ECO:0000256" key="2">
    <source>
        <dbReference type="ARBA" id="ARBA00044345"/>
    </source>
</evidence>
<dbReference type="PANTHER" id="PTHR45887">
    <property type="entry name" value="TRANSLATION INITIATION FACTOR EIF-2B SUBUNIT EPSILON"/>
    <property type="match status" value="1"/>
</dbReference>
<dbReference type="InterPro" id="IPR029044">
    <property type="entry name" value="Nucleotide-diphossugar_trans"/>
</dbReference>
<dbReference type="InterPro" id="IPR044123">
    <property type="entry name" value="W2_eIF2B_epsilon"/>
</dbReference>
<dbReference type="OrthoDB" id="424572at2759"/>
<dbReference type="PANTHER" id="PTHR45887:SF1">
    <property type="entry name" value="TRANSLATION INITIATION FACTOR EIF-2B SUBUNIT EPSILON"/>
    <property type="match status" value="1"/>
</dbReference>
<feature type="domain" description="W2" evidence="3">
    <location>
        <begin position="549"/>
        <end position="733"/>
    </location>
</feature>
<sequence length="738" mass="81416">MAPKNKKDVRKGVSTATGVFKEDDVPPTAVIIAEDLASRFEPLSSHVPHCLLPLANVPLLHFPLSRLICDGFLNIIIYACRHADQISAFLEANNYAKRVPNLSVSVFNGAGSRCMGDVMRDLEANQLLRGVEEFAVVPADLVCDVNLGTLLARFKALRSSEMNNNVMNLVLADLPQFAPPDTERLQVVYSVPGRKLVQFVRHDRDVPITCSGDLFRPSMKASSLEIRSRLLDPKILLCSGHVPPLFQVVLPAAPNLTHLLDITPRLLTRLGSAITQPPVYLCMDSLARLSEGLINHFTKVCHPPVAISPSCYVSRSARIHPTARLIGACAIGDNCHVEEDVCLINTCLGEDCSVRAGARLKNVVAVACVTIGQKVIADQTWICPQARILDGVRLGPKCFVGPPAAVPEELLDDPKMRGSGVGVCIGPNVTLPPECVLVPPGPNEVILPPEICGSKGWATYYQPCRNKLVISSDDEEISSSSNDESLDETEVVLWRTGWGPRTASRSRNTSRLYSGASEDALLSTQTEVARARMKSTCDEAEESEKEEGEVSDEFLVQEMSKTLQRSLHRQQPTEVIILEVNSLKHAYNISIDDLIFILVKALLDLAASQVKTKETTEPREQIKEIALNFKHVLIQFKEVLEKYLASSETGSQFCLQAVEDHACYNPVVLEASQWLIHALYDADLVSEETIQWWVKESPLLADEDLTEKTAALRVNIAPFLKWLEEAEEEEDEDENEEE</sequence>
<reference evidence="4 5" key="2">
    <citation type="submission" date="2018-11" db="EMBL/GenBank/DDBJ databases">
        <authorList>
            <consortium name="Pathogen Informatics"/>
        </authorList>
    </citation>
    <scope>NUCLEOTIDE SEQUENCE [LARGE SCALE GENOMIC DNA]</scope>
    <source>
        <strain evidence="4 5">NST_G2</strain>
    </source>
</reference>
<dbReference type="GO" id="GO:0005851">
    <property type="term" value="C:eukaryotic translation initiation factor 2B complex"/>
    <property type="evidence" value="ECO:0007669"/>
    <property type="project" value="TreeGrafter"/>
</dbReference>
<accession>A0A183TD78</accession>
<dbReference type="EMBL" id="UYSU01038961">
    <property type="protein sequence ID" value="VDM00812.1"/>
    <property type="molecule type" value="Genomic_DNA"/>
</dbReference>
<dbReference type="Gene3D" id="1.25.40.180">
    <property type="match status" value="1"/>
</dbReference>
<dbReference type="AlphaFoldDB" id="A0A183TD78"/>
<dbReference type="SMART" id="SM00515">
    <property type="entry name" value="eIF5C"/>
    <property type="match status" value="1"/>
</dbReference>
<protein>
    <recommendedName>
        <fullName evidence="1">Translation initiation factor eIF2B subunit epsilon</fullName>
    </recommendedName>
    <alternativeName>
        <fullName evidence="2">eIF2B GDP-GTP exchange factor subunit epsilon</fullName>
    </alternativeName>
</protein>
<dbReference type="WBParaSite" id="SSLN_0001496801-mRNA-1">
    <property type="protein sequence ID" value="SSLN_0001496801-mRNA-1"/>
    <property type="gene ID" value="SSLN_0001496801"/>
</dbReference>
<evidence type="ECO:0000256" key="1">
    <source>
        <dbReference type="ARBA" id="ARBA00044144"/>
    </source>
</evidence>
<gene>
    <name evidence="4" type="ORF">SSLN_LOCUS14426</name>
</gene>
<dbReference type="InterPro" id="IPR016024">
    <property type="entry name" value="ARM-type_fold"/>
</dbReference>
<name>A0A183TD78_SCHSO</name>
<dbReference type="GO" id="GO:0031369">
    <property type="term" value="F:translation initiation factor binding"/>
    <property type="evidence" value="ECO:0007669"/>
    <property type="project" value="InterPro"/>
</dbReference>
<organism evidence="6">
    <name type="scientific">Schistocephalus solidus</name>
    <name type="common">Tapeworm</name>
    <dbReference type="NCBI Taxonomy" id="70667"/>
    <lineage>
        <taxon>Eukaryota</taxon>
        <taxon>Metazoa</taxon>
        <taxon>Spiralia</taxon>
        <taxon>Lophotrochozoa</taxon>
        <taxon>Platyhelminthes</taxon>
        <taxon>Cestoda</taxon>
        <taxon>Eucestoda</taxon>
        <taxon>Diphyllobothriidea</taxon>
        <taxon>Diphyllobothriidae</taxon>
        <taxon>Schistocephalus</taxon>
    </lineage>
</organism>
<dbReference type="GO" id="GO:0005085">
    <property type="term" value="F:guanyl-nucleotide exchange factor activity"/>
    <property type="evidence" value="ECO:0007669"/>
    <property type="project" value="InterPro"/>
</dbReference>
<evidence type="ECO:0000313" key="6">
    <source>
        <dbReference type="WBParaSite" id="SSLN_0001496801-mRNA-1"/>
    </source>
</evidence>
<dbReference type="GO" id="GO:0003743">
    <property type="term" value="F:translation initiation factor activity"/>
    <property type="evidence" value="ECO:0007669"/>
    <property type="project" value="TreeGrafter"/>
</dbReference>
<keyword evidence="5" id="KW-1185">Reference proteome</keyword>
<dbReference type="InterPro" id="IPR003307">
    <property type="entry name" value="W2_domain"/>
</dbReference>
<dbReference type="Pfam" id="PF02020">
    <property type="entry name" value="W2"/>
    <property type="match status" value="1"/>
</dbReference>
<dbReference type="Gene3D" id="3.90.550.10">
    <property type="entry name" value="Spore Coat Polysaccharide Biosynthesis Protein SpsA, Chain A"/>
    <property type="match status" value="1"/>
</dbReference>
<dbReference type="SUPFAM" id="SSF48371">
    <property type="entry name" value="ARM repeat"/>
    <property type="match status" value="1"/>
</dbReference>
<dbReference type="PROSITE" id="PS51363">
    <property type="entry name" value="W2"/>
    <property type="match status" value="1"/>
</dbReference>
<dbReference type="STRING" id="70667.A0A183TD78"/>
<dbReference type="CDD" id="cd11558">
    <property type="entry name" value="W2_eIF2B_epsilon"/>
    <property type="match status" value="1"/>
</dbReference>
<dbReference type="InterPro" id="IPR011004">
    <property type="entry name" value="Trimer_LpxA-like_sf"/>
</dbReference>
<dbReference type="InterPro" id="IPR051956">
    <property type="entry name" value="eIF2B_epsilon"/>
</dbReference>
<dbReference type="Gene3D" id="2.160.10.10">
    <property type="entry name" value="Hexapeptide repeat proteins"/>
    <property type="match status" value="1"/>
</dbReference>
<evidence type="ECO:0000259" key="3">
    <source>
        <dbReference type="PROSITE" id="PS51363"/>
    </source>
</evidence>
<proteinExistence type="predicted"/>